<keyword evidence="4" id="KW-0732">Signal</keyword>
<dbReference type="Gene3D" id="3.40.190.10">
    <property type="entry name" value="Periplasmic binding protein-like II"/>
    <property type="match status" value="1"/>
</dbReference>
<dbReference type="EMBL" id="CP001854">
    <property type="protein sequence ID" value="ADB49447.1"/>
    <property type="molecule type" value="Genomic_DNA"/>
</dbReference>
<evidence type="ECO:0000256" key="1">
    <source>
        <dbReference type="ARBA" id="ARBA00004196"/>
    </source>
</evidence>
<gene>
    <name evidence="6" type="ordered locus">Cwoe_1014</name>
</gene>
<dbReference type="PROSITE" id="PS51257">
    <property type="entry name" value="PROKAR_LIPOPROTEIN"/>
    <property type="match status" value="1"/>
</dbReference>
<dbReference type="InterPro" id="IPR000914">
    <property type="entry name" value="SBP_5_dom"/>
</dbReference>
<comment type="similarity">
    <text evidence="2">Belongs to the bacterial solute-binding protein 5 family.</text>
</comment>
<dbReference type="GO" id="GO:0042597">
    <property type="term" value="C:periplasmic space"/>
    <property type="evidence" value="ECO:0007669"/>
    <property type="project" value="UniProtKB-ARBA"/>
</dbReference>
<reference evidence="6 7" key="1">
    <citation type="journal article" date="2010" name="Stand. Genomic Sci.">
        <title>Complete genome sequence of Conexibacter woesei type strain (ID131577).</title>
        <authorList>
            <person name="Pukall R."/>
            <person name="Lapidus A."/>
            <person name="Glavina Del Rio T."/>
            <person name="Copeland A."/>
            <person name="Tice H."/>
            <person name="Cheng J.-F."/>
            <person name="Lucas S."/>
            <person name="Chen F."/>
            <person name="Nolan M."/>
            <person name="Bruce D."/>
            <person name="Goodwin L."/>
            <person name="Pitluck S."/>
            <person name="Mavromatis K."/>
            <person name="Ivanova N."/>
            <person name="Ovchinnikova G."/>
            <person name="Pati A."/>
            <person name="Chen A."/>
            <person name="Palaniappan K."/>
            <person name="Land M."/>
            <person name="Hauser L."/>
            <person name="Chang Y.-J."/>
            <person name="Jeffries C.D."/>
            <person name="Chain P."/>
            <person name="Meincke L."/>
            <person name="Sims D."/>
            <person name="Brettin T."/>
            <person name="Detter J.C."/>
            <person name="Rohde M."/>
            <person name="Goeker M."/>
            <person name="Bristow J."/>
            <person name="Eisen J.A."/>
            <person name="Markowitz V."/>
            <person name="Kyrpides N.C."/>
            <person name="Klenk H.-P."/>
            <person name="Hugenholtz P."/>
        </authorList>
    </citation>
    <scope>NUCLEOTIDE SEQUENCE [LARGE SCALE GENOMIC DNA]</scope>
    <source>
        <strain evidence="7">DSM 14684 / CIP 108061 / JCM 11494 / NBRC 100937 / ID131577</strain>
    </source>
</reference>
<evidence type="ECO:0000256" key="3">
    <source>
        <dbReference type="ARBA" id="ARBA00022448"/>
    </source>
</evidence>
<evidence type="ECO:0000259" key="5">
    <source>
        <dbReference type="Pfam" id="PF00496"/>
    </source>
</evidence>
<dbReference type="AlphaFoldDB" id="D3FCH4"/>
<evidence type="ECO:0000313" key="7">
    <source>
        <dbReference type="Proteomes" id="UP000008229"/>
    </source>
</evidence>
<dbReference type="InterPro" id="IPR039424">
    <property type="entry name" value="SBP_5"/>
</dbReference>
<dbReference type="GO" id="GO:0030313">
    <property type="term" value="C:cell envelope"/>
    <property type="evidence" value="ECO:0007669"/>
    <property type="project" value="UniProtKB-SubCell"/>
</dbReference>
<dbReference type="PANTHER" id="PTHR30290">
    <property type="entry name" value="PERIPLASMIC BINDING COMPONENT OF ABC TRANSPORTER"/>
    <property type="match status" value="1"/>
</dbReference>
<dbReference type="Proteomes" id="UP000008229">
    <property type="component" value="Chromosome"/>
</dbReference>
<comment type="subcellular location">
    <subcellularLocation>
        <location evidence="1">Cell envelope</location>
    </subcellularLocation>
</comment>
<dbReference type="PANTHER" id="PTHR30290:SF10">
    <property type="entry name" value="PERIPLASMIC OLIGOPEPTIDE-BINDING PROTEIN-RELATED"/>
    <property type="match status" value="1"/>
</dbReference>
<dbReference type="GO" id="GO:0043190">
    <property type="term" value="C:ATP-binding cassette (ABC) transporter complex"/>
    <property type="evidence" value="ECO:0007669"/>
    <property type="project" value="InterPro"/>
</dbReference>
<name>D3FCH4_CONWI</name>
<accession>D3FCH4</accession>
<sequence length="523" mass="56879" precursor="true">MSPRAMGVSRMRRLAVAVGVLVVGVGAAGCGGESTTTTTRSGGGAKVLRYGVPASIVARGVSNPAVIPSTDGPILSIAYAPLFHAAPDGRIEPALAVRWRYTDDDQKVFEFTLREDARFSDGTPVTAEAVVGSLEYYYKSRNIYSELLGRNPRFEAVDRWTVRVTLTASLPNLPFLFSEANVNWGFVMAPKGVANPRLFTKATYGAGPYKLDYSKSVPGDHYTFVPNEYFYDRSAIKFKEIYLKAFADPSAALQAQQAGQIDVGWTMDSSTAEAAESAGLDVVSAPFAVLYMTMNARRGTEALRDVRVRRALNYAIDRKAISNALFGRYGVPMSQFTVPPDSNPGLENAYPYDPERARALLAEAGYPRGFEFSINTGKDDPQAKAVELVASYLDRIGVKSNVRTFQNRAGYLDAALSFKDDSAIFAGDVGVPTTIEYPSYIGPSSTLGGGDPVNPRVNELYEAGLRASDPSRDWKEMWAITVNDAWFLPISGFSDLAYVSDGIGGVQMTPARPYSFPTEWFPK</sequence>
<dbReference type="Gene3D" id="3.10.105.10">
    <property type="entry name" value="Dipeptide-binding Protein, Domain 3"/>
    <property type="match status" value="1"/>
</dbReference>
<dbReference type="eggNOG" id="COG0747">
    <property type="taxonomic scope" value="Bacteria"/>
</dbReference>
<feature type="domain" description="Solute-binding protein family 5" evidence="5">
    <location>
        <begin position="91"/>
        <end position="426"/>
    </location>
</feature>
<organism evidence="6 7">
    <name type="scientific">Conexibacter woesei (strain DSM 14684 / CCUG 47730 / CIP 108061 / JCM 11494 / NBRC 100937 / ID131577)</name>
    <dbReference type="NCBI Taxonomy" id="469383"/>
    <lineage>
        <taxon>Bacteria</taxon>
        <taxon>Bacillati</taxon>
        <taxon>Actinomycetota</taxon>
        <taxon>Thermoleophilia</taxon>
        <taxon>Solirubrobacterales</taxon>
        <taxon>Conexibacteraceae</taxon>
        <taxon>Conexibacter</taxon>
    </lineage>
</organism>
<evidence type="ECO:0000256" key="2">
    <source>
        <dbReference type="ARBA" id="ARBA00005695"/>
    </source>
</evidence>
<keyword evidence="3" id="KW-0813">Transport</keyword>
<keyword evidence="7" id="KW-1185">Reference proteome</keyword>
<dbReference type="Pfam" id="PF00496">
    <property type="entry name" value="SBP_bac_5"/>
    <property type="match status" value="1"/>
</dbReference>
<dbReference type="GO" id="GO:0015833">
    <property type="term" value="P:peptide transport"/>
    <property type="evidence" value="ECO:0007669"/>
    <property type="project" value="TreeGrafter"/>
</dbReference>
<dbReference type="SUPFAM" id="SSF53850">
    <property type="entry name" value="Periplasmic binding protein-like II"/>
    <property type="match status" value="1"/>
</dbReference>
<dbReference type="InterPro" id="IPR030678">
    <property type="entry name" value="Peptide/Ni-bd"/>
</dbReference>
<dbReference type="CDD" id="cd00995">
    <property type="entry name" value="PBP2_NikA_DppA_OppA_like"/>
    <property type="match status" value="1"/>
</dbReference>
<dbReference type="PIRSF" id="PIRSF002741">
    <property type="entry name" value="MppA"/>
    <property type="match status" value="1"/>
</dbReference>
<evidence type="ECO:0000313" key="6">
    <source>
        <dbReference type="EMBL" id="ADB49447.1"/>
    </source>
</evidence>
<dbReference type="STRING" id="469383.Cwoe_1014"/>
<proteinExistence type="inferred from homology"/>
<protein>
    <submittedName>
        <fullName evidence="6">Extracellular solute-binding protein family 5</fullName>
    </submittedName>
</protein>
<evidence type="ECO:0000256" key="4">
    <source>
        <dbReference type="ARBA" id="ARBA00022729"/>
    </source>
</evidence>
<reference evidence="7" key="2">
    <citation type="submission" date="2010-01" db="EMBL/GenBank/DDBJ databases">
        <title>The complete genome of Conexibacter woesei DSM 14684.</title>
        <authorList>
            <consortium name="US DOE Joint Genome Institute (JGI-PGF)"/>
            <person name="Lucas S."/>
            <person name="Copeland A."/>
            <person name="Lapidus A."/>
            <person name="Glavina del Rio T."/>
            <person name="Dalin E."/>
            <person name="Tice H."/>
            <person name="Bruce D."/>
            <person name="Goodwin L."/>
            <person name="Pitluck S."/>
            <person name="Kyrpides N."/>
            <person name="Mavromatis K."/>
            <person name="Ivanova N."/>
            <person name="Mikhailova N."/>
            <person name="Chertkov O."/>
            <person name="Brettin T."/>
            <person name="Detter J.C."/>
            <person name="Han C."/>
            <person name="Larimer F."/>
            <person name="Land M."/>
            <person name="Hauser L."/>
            <person name="Markowitz V."/>
            <person name="Cheng J.-F."/>
            <person name="Hugenholtz P."/>
            <person name="Woyke T."/>
            <person name="Wu D."/>
            <person name="Pukall R."/>
            <person name="Steenblock K."/>
            <person name="Schneider S."/>
            <person name="Klenk H.-P."/>
            <person name="Eisen J.A."/>
        </authorList>
    </citation>
    <scope>NUCLEOTIDE SEQUENCE [LARGE SCALE GENOMIC DNA]</scope>
    <source>
        <strain evidence="7">DSM 14684 / CIP 108061 / JCM 11494 / NBRC 100937 / ID131577</strain>
    </source>
</reference>
<dbReference type="GO" id="GO:1904680">
    <property type="term" value="F:peptide transmembrane transporter activity"/>
    <property type="evidence" value="ECO:0007669"/>
    <property type="project" value="TreeGrafter"/>
</dbReference>
<dbReference type="KEGG" id="cwo:Cwoe_1014"/>
<dbReference type="HOGENOM" id="CLU_017028_7_3_11"/>